<dbReference type="InParanoid" id="A0A2T3AE97"/>
<reference evidence="5 6" key="1">
    <citation type="journal article" date="2018" name="Mycol. Prog.">
        <title>Coniella lustricola, a new species from submerged detritus.</title>
        <authorList>
            <person name="Raudabaugh D.B."/>
            <person name="Iturriaga T."/>
            <person name="Carver A."/>
            <person name="Mondo S."/>
            <person name="Pangilinan J."/>
            <person name="Lipzen A."/>
            <person name="He G."/>
            <person name="Amirebrahimi M."/>
            <person name="Grigoriev I.V."/>
            <person name="Miller A.N."/>
        </authorList>
    </citation>
    <scope>NUCLEOTIDE SEQUENCE [LARGE SCALE GENOMIC DNA]</scope>
    <source>
        <strain evidence="5 6">B22-T-1</strain>
    </source>
</reference>
<accession>A0A2T3AE97</accession>
<dbReference type="EMBL" id="KZ678403">
    <property type="protein sequence ID" value="PSR93955.1"/>
    <property type="molecule type" value="Genomic_DNA"/>
</dbReference>
<evidence type="ECO:0000313" key="5">
    <source>
        <dbReference type="EMBL" id="PSR93955.1"/>
    </source>
</evidence>
<evidence type="ECO:0000256" key="2">
    <source>
        <dbReference type="SAM" id="MobiDB-lite"/>
    </source>
</evidence>
<organism evidence="5 6">
    <name type="scientific">Coniella lustricola</name>
    <dbReference type="NCBI Taxonomy" id="2025994"/>
    <lineage>
        <taxon>Eukaryota</taxon>
        <taxon>Fungi</taxon>
        <taxon>Dikarya</taxon>
        <taxon>Ascomycota</taxon>
        <taxon>Pezizomycotina</taxon>
        <taxon>Sordariomycetes</taxon>
        <taxon>Sordariomycetidae</taxon>
        <taxon>Diaporthales</taxon>
        <taxon>Schizoparmaceae</taxon>
        <taxon>Coniella</taxon>
    </lineage>
</organism>
<dbReference type="AlphaFoldDB" id="A0A2T3AE97"/>
<evidence type="ECO:0000259" key="3">
    <source>
        <dbReference type="Pfam" id="PF17111"/>
    </source>
</evidence>
<feature type="region of interest" description="Disordered" evidence="2">
    <location>
        <begin position="210"/>
        <end position="231"/>
    </location>
</feature>
<dbReference type="Proteomes" id="UP000241462">
    <property type="component" value="Unassembled WGS sequence"/>
</dbReference>
<dbReference type="Pfam" id="PF17111">
    <property type="entry name" value="PigL_N"/>
    <property type="match status" value="1"/>
</dbReference>
<evidence type="ECO:0000259" key="4">
    <source>
        <dbReference type="Pfam" id="PF22893"/>
    </source>
</evidence>
<keyword evidence="6" id="KW-1185">Reference proteome</keyword>
<name>A0A2T3AE97_9PEZI</name>
<feature type="region of interest" description="Disordered" evidence="2">
    <location>
        <begin position="326"/>
        <end position="347"/>
    </location>
</feature>
<dbReference type="STRING" id="2025994.A0A2T3AE97"/>
<dbReference type="InterPro" id="IPR054464">
    <property type="entry name" value="ULD_fung"/>
</dbReference>
<feature type="compositionally biased region" description="Acidic residues" evidence="2">
    <location>
        <begin position="210"/>
        <end position="219"/>
    </location>
</feature>
<dbReference type="Pfam" id="PF22893">
    <property type="entry name" value="ULD_2"/>
    <property type="match status" value="2"/>
</dbReference>
<feature type="domain" description="Ubiquitin-like" evidence="4">
    <location>
        <begin position="359"/>
        <end position="440"/>
    </location>
</feature>
<keyword evidence="1" id="KW-0175">Coiled coil</keyword>
<gene>
    <name evidence="5" type="ORF">BD289DRAFT_167390</name>
</gene>
<dbReference type="OrthoDB" id="3045089at2759"/>
<feature type="domain" description="Ubiquitin-like" evidence="4">
    <location>
        <begin position="241"/>
        <end position="318"/>
    </location>
</feature>
<proteinExistence type="predicted"/>
<feature type="domain" description="Azaphilone pigments biosynthesis cluster protein L N-terminal" evidence="3">
    <location>
        <begin position="1"/>
        <end position="141"/>
    </location>
</feature>
<protein>
    <submittedName>
        <fullName evidence="5">Uncharacterized protein</fullName>
    </submittedName>
</protein>
<sequence>MDPVGAASSVIALIQLAGKASTAAISFVRDVNGARADMRSLRKELSKLKTTLELIQKDIKMEPPRAGSMFKMHAQIDAISRNCLQVVTQICQIIDNCRSRVWSKFASLKWVAMGKGKVNKLKEDLHVHTSFLQISLTMMSYSGMKDIKQDTTASRQGVTELIDKVDQILIMISSGSGLLRGRYASTAMLAPYLKGLKGDAETILDSIDYQQEEEEEEEERTLGQGEHDDEKWRTLPSSEALPVTFTNSQGRCFCIPFEACKTWAQMANIVQGSFSNTDQNENLRKEKYDLKSDGTIYSPSLWDMLIKPGLKIEMVMWKETAPQRAVESTTTCSRSLPETQTRPELQQNPELSILKDSDSEILRFRDAVGRSYVLIWRLVKSWEGMEDLINQEFEFAGTMRDQVLAGCYTLRINETGEAIPKDRWASVVQPGMSISMTMCSDTIQPLHVVVPKSWPPGLLPGETNDEQIWPVISPREKGLNPILRVTASTLRRHHNPRKVHIDHRVYEPAKYQGMPLRSQPECPFYKTKSADNSGSTSSKTTDAKLSSWNILGYM</sequence>
<evidence type="ECO:0000256" key="1">
    <source>
        <dbReference type="SAM" id="Coils"/>
    </source>
</evidence>
<evidence type="ECO:0000313" key="6">
    <source>
        <dbReference type="Proteomes" id="UP000241462"/>
    </source>
</evidence>
<feature type="coiled-coil region" evidence="1">
    <location>
        <begin position="31"/>
        <end position="58"/>
    </location>
</feature>
<dbReference type="InterPro" id="IPR031348">
    <property type="entry name" value="PigL_N"/>
</dbReference>